<proteinExistence type="predicted"/>
<sequence length="167" mass="18604">QGPFRVDAGSLGLKRCAGCGLKISDRFLLFALDRYWHCSCLTCSSCCVPLAQIASSCFTRSGMILCRSDYIRLFGMSGECRSCRSSIPAGEMVMKAKSYMFHIKCFVCSVCCKRLVVGDHFHCENGALFCDQDKPAASEYIKRNLHSSAQDDSVTDQMVKTDYLIDR</sequence>
<dbReference type="InterPro" id="IPR050945">
    <property type="entry name" value="LMO_RBTN_TF"/>
</dbReference>
<dbReference type="InterPro" id="IPR001781">
    <property type="entry name" value="Znf_LIM"/>
</dbReference>
<dbReference type="PROSITE" id="PS00478">
    <property type="entry name" value="LIM_DOMAIN_1"/>
    <property type="match status" value="2"/>
</dbReference>
<evidence type="ECO:0000259" key="6">
    <source>
        <dbReference type="PROSITE" id="PS50023"/>
    </source>
</evidence>
<dbReference type="SMART" id="SM00132">
    <property type="entry name" value="LIM"/>
    <property type="match status" value="2"/>
</dbReference>
<reference evidence="7" key="3">
    <citation type="submission" date="2025-09" db="UniProtKB">
        <authorList>
            <consortium name="Ensembl"/>
        </authorList>
    </citation>
    <scope>IDENTIFICATION</scope>
</reference>
<dbReference type="GeneTree" id="ENSGT00940000164907"/>
<organism evidence="7 8">
    <name type="scientific">Pygocentrus nattereri</name>
    <name type="common">Red-bellied piranha</name>
    <dbReference type="NCBI Taxonomy" id="42514"/>
    <lineage>
        <taxon>Eukaryota</taxon>
        <taxon>Metazoa</taxon>
        <taxon>Chordata</taxon>
        <taxon>Craniata</taxon>
        <taxon>Vertebrata</taxon>
        <taxon>Euteleostomi</taxon>
        <taxon>Actinopterygii</taxon>
        <taxon>Neopterygii</taxon>
        <taxon>Teleostei</taxon>
        <taxon>Ostariophysi</taxon>
        <taxon>Characiformes</taxon>
        <taxon>Characoidei</taxon>
        <taxon>Pygocentrus</taxon>
    </lineage>
</organism>
<evidence type="ECO:0000256" key="2">
    <source>
        <dbReference type="ARBA" id="ARBA00022737"/>
    </source>
</evidence>
<evidence type="ECO:0000256" key="4">
    <source>
        <dbReference type="ARBA" id="ARBA00023038"/>
    </source>
</evidence>
<dbReference type="Proteomes" id="UP001501920">
    <property type="component" value="Chromosome 17"/>
</dbReference>
<name>A0A3B4C146_PYGNA</name>
<dbReference type="Ensembl" id="ENSPNAT00000006676.2">
    <property type="protein sequence ID" value="ENSPNAP00000004645.2"/>
    <property type="gene ID" value="ENSPNAG00000011091.2"/>
</dbReference>
<evidence type="ECO:0000313" key="8">
    <source>
        <dbReference type="Proteomes" id="UP001501920"/>
    </source>
</evidence>
<keyword evidence="2" id="KW-0677">Repeat</keyword>
<dbReference type="PANTHER" id="PTHR45787">
    <property type="entry name" value="LD11652P"/>
    <property type="match status" value="1"/>
</dbReference>
<dbReference type="Pfam" id="PF00412">
    <property type="entry name" value="LIM"/>
    <property type="match status" value="2"/>
</dbReference>
<dbReference type="AlphaFoldDB" id="A0A3B4C146"/>
<evidence type="ECO:0000256" key="3">
    <source>
        <dbReference type="ARBA" id="ARBA00022833"/>
    </source>
</evidence>
<evidence type="ECO:0000313" key="7">
    <source>
        <dbReference type="Ensembl" id="ENSPNAP00000004645.2"/>
    </source>
</evidence>
<feature type="domain" description="LIM zinc-binding" evidence="6">
    <location>
        <begin position="78"/>
        <end position="140"/>
    </location>
</feature>
<keyword evidence="3 5" id="KW-0862">Zinc</keyword>
<evidence type="ECO:0000256" key="5">
    <source>
        <dbReference type="PROSITE-ProRule" id="PRU00125"/>
    </source>
</evidence>
<evidence type="ECO:0000256" key="1">
    <source>
        <dbReference type="ARBA" id="ARBA00022723"/>
    </source>
</evidence>
<dbReference type="STRING" id="42514.ENSPNAP00000004645"/>
<dbReference type="GO" id="GO:0046872">
    <property type="term" value="F:metal ion binding"/>
    <property type="evidence" value="ECO:0007669"/>
    <property type="project" value="UniProtKB-KW"/>
</dbReference>
<accession>A0A3B4C146</accession>
<reference evidence="7" key="2">
    <citation type="submission" date="2025-08" db="UniProtKB">
        <authorList>
            <consortium name="Ensembl"/>
        </authorList>
    </citation>
    <scope>IDENTIFICATION</scope>
</reference>
<reference evidence="7 8" key="1">
    <citation type="submission" date="2020-10" db="EMBL/GenBank/DDBJ databases">
        <title>Pygocentrus nattereri (red-bellied piranha) genome, fPygNat1, primary haplotype.</title>
        <authorList>
            <person name="Myers G."/>
            <person name="Meyer A."/>
            <person name="Karagic N."/>
            <person name="Pippel M."/>
            <person name="Winkler S."/>
            <person name="Tracey A."/>
            <person name="Wood J."/>
            <person name="Formenti G."/>
            <person name="Howe K."/>
            <person name="Fedrigo O."/>
            <person name="Jarvis E.D."/>
        </authorList>
    </citation>
    <scope>NUCLEOTIDE SEQUENCE [LARGE SCALE GENOMIC DNA]</scope>
</reference>
<dbReference type="Gene3D" id="2.10.110.10">
    <property type="entry name" value="Cysteine Rich Protein"/>
    <property type="match status" value="2"/>
</dbReference>
<keyword evidence="1 5" id="KW-0479">Metal-binding</keyword>
<feature type="domain" description="LIM zinc-binding" evidence="6">
    <location>
        <begin position="14"/>
        <end position="76"/>
    </location>
</feature>
<protein>
    <submittedName>
        <fullName evidence="7">Zgc:56628</fullName>
    </submittedName>
</protein>
<dbReference type="PROSITE" id="PS50023">
    <property type="entry name" value="LIM_DOMAIN_2"/>
    <property type="match status" value="2"/>
</dbReference>
<keyword evidence="4 5" id="KW-0440">LIM domain</keyword>
<dbReference type="SUPFAM" id="SSF57716">
    <property type="entry name" value="Glucocorticoid receptor-like (DNA-binding domain)"/>
    <property type="match status" value="4"/>
</dbReference>
<dbReference type="PANTHER" id="PTHR45787:SF5">
    <property type="entry name" value="LIM DOMAIN TRANSCRIPTION FACTOR LMO4"/>
    <property type="match status" value="1"/>
</dbReference>
<keyword evidence="8" id="KW-1185">Reference proteome</keyword>